<evidence type="ECO:0000313" key="1">
    <source>
        <dbReference type="EMBL" id="ABM28715.1"/>
    </source>
</evidence>
<sequence>MLKTHTRRLVYVPHLHRESAPACLPQVVQFLSVGLADRPVAGELLPDGLPYTPAEARACLRDLLEYGLSVGREGDLYALTAAADDSQAVAARRAESRALARFADTGESEAASSAGEALPGERLRNAQKTLLLASYLEERARELDALQARFADGRKGLAQVIGVEDGDDDIDLPALDAFTPDLPGSGMDVLRPSWRVVLDNMACFLPEDAALFTCDHVMLAALGDAGVVFEPVSVETLRRFEGLDAALAPKLVQACVPLWQALGLSGPQAERPWLDREALFIGCAACQTGA</sequence>
<dbReference type="EMBL" id="CP000527">
    <property type="protein sequence ID" value="ABM28715.1"/>
    <property type="molecule type" value="Genomic_DNA"/>
</dbReference>
<dbReference type="Proteomes" id="UP000009173">
    <property type="component" value="Chromosome"/>
</dbReference>
<organism evidence="1 2">
    <name type="scientific">Nitratidesulfovibrio vulgaris (strain DP4)</name>
    <name type="common">Desulfovibrio vulgaris</name>
    <dbReference type="NCBI Taxonomy" id="391774"/>
    <lineage>
        <taxon>Bacteria</taxon>
        <taxon>Pseudomonadati</taxon>
        <taxon>Thermodesulfobacteriota</taxon>
        <taxon>Desulfovibrionia</taxon>
        <taxon>Desulfovibrionales</taxon>
        <taxon>Desulfovibrionaceae</taxon>
        <taxon>Nitratidesulfovibrio</taxon>
    </lineage>
</organism>
<gene>
    <name evidence="1" type="ordered locus">Dvul_1698</name>
</gene>
<protein>
    <submittedName>
        <fullName evidence="1">Uncharacterized protein</fullName>
    </submittedName>
</protein>
<reference evidence="2" key="1">
    <citation type="journal article" date="2009" name="Environ. Microbiol.">
        <title>Contribution of mobile genetic elements to Desulfovibrio vulgaris genome plasticity.</title>
        <authorList>
            <person name="Walker C.B."/>
            <person name="Stolyar S."/>
            <person name="Chivian D."/>
            <person name="Pinel N."/>
            <person name="Gabster J.A."/>
            <person name="Dehal P.S."/>
            <person name="He Z."/>
            <person name="Yang Z.K."/>
            <person name="Yen H.C."/>
            <person name="Zhou J."/>
            <person name="Wall J.D."/>
            <person name="Hazen T.C."/>
            <person name="Arkin A.P."/>
            <person name="Stahl D.A."/>
        </authorList>
    </citation>
    <scope>NUCLEOTIDE SEQUENCE [LARGE SCALE GENOMIC DNA]</scope>
    <source>
        <strain evidence="2">DP4</strain>
    </source>
</reference>
<dbReference type="AlphaFoldDB" id="A0A0H3A9A5"/>
<proteinExistence type="predicted"/>
<accession>A0A0H3A9A5</accession>
<dbReference type="KEGG" id="dvl:Dvul_1698"/>
<dbReference type="RefSeq" id="WP_011792422.1">
    <property type="nucleotide sequence ID" value="NC_008751.1"/>
</dbReference>
<name>A0A0H3A9A5_NITV4</name>
<evidence type="ECO:0000313" key="2">
    <source>
        <dbReference type="Proteomes" id="UP000009173"/>
    </source>
</evidence>
<dbReference type="HOGENOM" id="CLU_958872_0_0_7"/>